<dbReference type="Proteomes" id="UP001055879">
    <property type="component" value="Linkage Group LG01"/>
</dbReference>
<sequence>MHHRSRVKSHNFPEQPRANFNCQLKGLNMTGVLPEEFADLTFLQEITLMGNRITGSIPREIGDISTLEELVLSGNNFIGTIPVLFGNLINIQEFRIDGNTLSGRIPDFIGNWTNVTKLMISDLAGSSSMRFPNLQKMTGMRRLTLRNCLLTGPIPEYIGQMLILKNLDLSFNRLNGPIPNQIEGVHLDTMFLNNNSLSGEIREWIFMKNTDAKMNVVSSLSSSASASNNTWAYSTNGVFLENEDAPFFATTMNVRGGDIYGTARLSPASLRYYGLCLRKGSYKVRLHFAEIGYSDDMTFGSLGRRYFDIYVQGVRRRKDFNIMEEANGVGRGIFIDVDDVMVNGSTLEIHLYWAGKGTTFMPHRGVYGPLISAIAITPRLSAGALAGIVIGSGTVIMLILALLWKKGYLGGDKEDKELRALELQTGYFSLRQIKSATHNFDSANKIGEGGFGPVYKGVLKDGSEIAVKQLSARSKQGNREFVTEIGMISGSEEQKLNLDWPTRKKICMGIARGLAYLHEESRLKIVHRDVKATNVLLDRDLNAKISDFGLAKLDEEENTHISTRIAGTIFGVVALEIVSGKSNTKYRRKEEFVYLLDWAYVLEEQGSLLELVDPSLGPKYPKEEAMMMLNLALLCTNPSPTLRPLMSSVVKMLDGKIPVQSPMVKRGAGNPDVMFKAFDMVPQDSQTQVSTISTDSLGPRSLSTDGPSVDSSLYKDDEISEMKLLTDLYDIDI</sequence>
<proteinExistence type="predicted"/>
<accession>A0ACB9FET6</accession>
<organism evidence="1 2">
    <name type="scientific">Arctium lappa</name>
    <name type="common">Greater burdock</name>
    <name type="synonym">Lappa major</name>
    <dbReference type="NCBI Taxonomy" id="4217"/>
    <lineage>
        <taxon>Eukaryota</taxon>
        <taxon>Viridiplantae</taxon>
        <taxon>Streptophyta</taxon>
        <taxon>Embryophyta</taxon>
        <taxon>Tracheophyta</taxon>
        <taxon>Spermatophyta</taxon>
        <taxon>Magnoliopsida</taxon>
        <taxon>eudicotyledons</taxon>
        <taxon>Gunneridae</taxon>
        <taxon>Pentapetalae</taxon>
        <taxon>asterids</taxon>
        <taxon>campanulids</taxon>
        <taxon>Asterales</taxon>
        <taxon>Asteraceae</taxon>
        <taxon>Carduoideae</taxon>
        <taxon>Cardueae</taxon>
        <taxon>Arctiinae</taxon>
        <taxon>Arctium</taxon>
    </lineage>
</organism>
<dbReference type="EMBL" id="CM042047">
    <property type="protein sequence ID" value="KAI3769366.1"/>
    <property type="molecule type" value="Genomic_DNA"/>
</dbReference>
<reference evidence="1 2" key="2">
    <citation type="journal article" date="2022" name="Mol. Ecol. Resour.">
        <title>The genomes of chicory, endive, great burdock and yacon provide insights into Asteraceae paleo-polyploidization history and plant inulin production.</title>
        <authorList>
            <person name="Fan W."/>
            <person name="Wang S."/>
            <person name="Wang H."/>
            <person name="Wang A."/>
            <person name="Jiang F."/>
            <person name="Liu H."/>
            <person name="Zhao H."/>
            <person name="Xu D."/>
            <person name="Zhang Y."/>
        </authorList>
    </citation>
    <scope>NUCLEOTIDE SEQUENCE [LARGE SCALE GENOMIC DNA]</scope>
    <source>
        <strain evidence="2">cv. Niubang</strain>
    </source>
</reference>
<keyword evidence="2" id="KW-1185">Reference proteome</keyword>
<gene>
    <name evidence="1" type="ORF">L6452_00467</name>
</gene>
<protein>
    <submittedName>
        <fullName evidence="1">Uncharacterized protein</fullName>
    </submittedName>
</protein>
<reference evidence="2" key="1">
    <citation type="journal article" date="2022" name="Mol. Ecol. Resour.">
        <title>The genomes of chicory, endive, great burdock and yacon provide insights into Asteraceae palaeo-polyploidization history and plant inulin production.</title>
        <authorList>
            <person name="Fan W."/>
            <person name="Wang S."/>
            <person name="Wang H."/>
            <person name="Wang A."/>
            <person name="Jiang F."/>
            <person name="Liu H."/>
            <person name="Zhao H."/>
            <person name="Xu D."/>
            <person name="Zhang Y."/>
        </authorList>
    </citation>
    <scope>NUCLEOTIDE SEQUENCE [LARGE SCALE GENOMIC DNA]</scope>
    <source>
        <strain evidence="2">cv. Niubang</strain>
    </source>
</reference>
<evidence type="ECO:0000313" key="1">
    <source>
        <dbReference type="EMBL" id="KAI3769366.1"/>
    </source>
</evidence>
<evidence type="ECO:0000313" key="2">
    <source>
        <dbReference type="Proteomes" id="UP001055879"/>
    </source>
</evidence>
<comment type="caution">
    <text evidence="1">The sequence shown here is derived from an EMBL/GenBank/DDBJ whole genome shotgun (WGS) entry which is preliminary data.</text>
</comment>
<name>A0ACB9FET6_ARCLA</name>